<reference evidence="6 7" key="1">
    <citation type="submission" date="2023-02" db="EMBL/GenBank/DDBJ databases">
        <title>Oceanobacillus kimchii IFOP_LL358 isolated form Alexandrium catenella lab strain.</title>
        <authorList>
            <person name="Gajardo G."/>
            <person name="Ueki S."/>
            <person name="Maruyama F."/>
        </authorList>
    </citation>
    <scope>NUCLEOTIDE SEQUENCE [LARGE SCALE GENOMIC DNA]</scope>
    <source>
        <strain evidence="6 7">IFOP_LL358</strain>
    </source>
</reference>
<evidence type="ECO:0000313" key="6">
    <source>
        <dbReference type="EMBL" id="GLO66937.1"/>
    </source>
</evidence>
<dbReference type="Pfam" id="PF04794">
    <property type="entry name" value="YdjC"/>
    <property type="match status" value="1"/>
</dbReference>
<evidence type="ECO:0000256" key="5">
    <source>
        <dbReference type="ARBA" id="ARBA00023277"/>
    </source>
</evidence>
<keyword evidence="4" id="KW-0460">Magnesium</keyword>
<comment type="caution">
    <text evidence="6">The sequence shown here is derived from an EMBL/GenBank/DDBJ whole genome shotgun (WGS) entry which is preliminary data.</text>
</comment>
<proteinExistence type="predicted"/>
<accession>A0ABQ5TLE5</accession>
<dbReference type="SUPFAM" id="SSF88713">
    <property type="entry name" value="Glycoside hydrolase/deacetylase"/>
    <property type="match status" value="1"/>
</dbReference>
<keyword evidence="7" id="KW-1185">Reference proteome</keyword>
<protein>
    <submittedName>
        <fullName evidence="6">Carbohydrate deacetylase</fullName>
    </submittedName>
</protein>
<dbReference type="InterPro" id="IPR022948">
    <property type="entry name" value="COD_ChbG_bac"/>
</dbReference>
<dbReference type="PANTHER" id="PTHR31609">
    <property type="entry name" value="YDJC DEACETYLASE FAMILY MEMBER"/>
    <property type="match status" value="1"/>
</dbReference>
<organism evidence="6 7">
    <name type="scientific">Oceanobacillus kimchii</name>
    <dbReference type="NCBI Taxonomy" id="746691"/>
    <lineage>
        <taxon>Bacteria</taxon>
        <taxon>Bacillati</taxon>
        <taxon>Bacillota</taxon>
        <taxon>Bacilli</taxon>
        <taxon>Bacillales</taxon>
        <taxon>Bacillaceae</taxon>
        <taxon>Oceanobacillus</taxon>
    </lineage>
</organism>
<dbReference type="InterPro" id="IPR006879">
    <property type="entry name" value="YdjC-like"/>
</dbReference>
<dbReference type="EMBL" id="BSKO01000001">
    <property type="protein sequence ID" value="GLO66937.1"/>
    <property type="molecule type" value="Genomic_DNA"/>
</dbReference>
<keyword evidence="3" id="KW-0378">Hydrolase</keyword>
<name>A0ABQ5TLE5_9BACI</name>
<evidence type="ECO:0000256" key="1">
    <source>
        <dbReference type="ARBA" id="ARBA00001946"/>
    </source>
</evidence>
<dbReference type="Proteomes" id="UP001275436">
    <property type="component" value="Unassembled WGS sequence"/>
</dbReference>
<dbReference type="RefSeq" id="WP_017797383.1">
    <property type="nucleotide sequence ID" value="NZ_BSKO01000001.1"/>
</dbReference>
<evidence type="ECO:0000256" key="4">
    <source>
        <dbReference type="ARBA" id="ARBA00022842"/>
    </source>
</evidence>
<dbReference type="Gene3D" id="3.20.20.370">
    <property type="entry name" value="Glycoside hydrolase/deacetylase"/>
    <property type="match status" value="1"/>
</dbReference>
<dbReference type="CDD" id="cd10803">
    <property type="entry name" value="YdjC_EF3048_like"/>
    <property type="match status" value="1"/>
</dbReference>
<dbReference type="InterPro" id="IPR011330">
    <property type="entry name" value="Glyco_hydro/deAcase_b/a-brl"/>
</dbReference>
<comment type="cofactor">
    <cofactor evidence="1">
        <name>Mg(2+)</name>
        <dbReference type="ChEBI" id="CHEBI:18420"/>
    </cofactor>
</comment>
<keyword evidence="2" id="KW-0479">Metal-binding</keyword>
<evidence type="ECO:0000256" key="2">
    <source>
        <dbReference type="ARBA" id="ARBA00022723"/>
    </source>
</evidence>
<dbReference type="NCBIfam" id="NF002559">
    <property type="entry name" value="PRK02134.1"/>
    <property type="match status" value="1"/>
</dbReference>
<keyword evidence="5" id="KW-0119">Carbohydrate metabolism</keyword>
<gene>
    <name evidence="6" type="ORF">MACH08_27210</name>
</gene>
<dbReference type="PANTHER" id="PTHR31609:SF1">
    <property type="entry name" value="CARBOHYDRATE DEACETYLASE"/>
    <property type="match status" value="1"/>
</dbReference>
<evidence type="ECO:0000256" key="3">
    <source>
        <dbReference type="ARBA" id="ARBA00022801"/>
    </source>
</evidence>
<evidence type="ECO:0000313" key="7">
    <source>
        <dbReference type="Proteomes" id="UP001275436"/>
    </source>
</evidence>
<sequence length="232" mass="26807">MRVEINADDYGLTRGVTDGIIKAHREGCVTSTTLMMNGLSVEYAVEQAKKNHELKVGLHLVLTWGKPILNNNTSLIQSNGNFKYTSSYRNMAPPLLEDVEKEWRAQLEAFRKTGLTLNHIDSHHHIHAWPPLVGVILKLAKEYEVPVRYADSLKDYPDICWTEKLWTEFYQDGVTDNLFEQLKKENVLSVEVMTHPGFVDEDLIENSSYLYTREKEVELLCEMRVPEWVQLK</sequence>